<keyword evidence="3" id="KW-1003">Cell membrane</keyword>
<evidence type="ECO:0000256" key="7">
    <source>
        <dbReference type="RuleBase" id="RU363032"/>
    </source>
</evidence>
<evidence type="ECO:0000256" key="4">
    <source>
        <dbReference type="ARBA" id="ARBA00022692"/>
    </source>
</evidence>
<dbReference type="InterPro" id="IPR000515">
    <property type="entry name" value="MetI-like"/>
</dbReference>
<feature type="transmembrane region" description="Helical" evidence="7">
    <location>
        <begin position="78"/>
        <end position="103"/>
    </location>
</feature>
<sequence length="278" mass="28666">MSRRRWWRRLLGHRLGGIGAVLAGLLLVAAIGAPVLARDDPLGMRMTEALAPPSASHWFGTDQFGRDEWARVLYGARLSLTVGLLSMLLATAVGIPLGAVAGYLGGPADAVTMRVMDAVLAFPAILLAIGLVAALGPGTGSGIVAIGIVYIPVLARVTRGAVLARRGDEYVDAARAVGASDWGILRRHILPNSSAPVLVQVTVGFASAVVIEAGLSFLGAGTPPPTPSWGSMLNEARQFMVVAPHVAVVPGAAISLAVLGINLLGDGMRDVLDPRLSA</sequence>
<reference evidence="9 10" key="1">
    <citation type="journal article" date="2019" name="Nat. Microbiol.">
        <title>Mediterranean grassland soil C-N compound turnover is dependent on rainfall and depth, and is mediated by genomically divergent microorganisms.</title>
        <authorList>
            <person name="Diamond S."/>
            <person name="Andeer P.F."/>
            <person name="Li Z."/>
            <person name="Crits-Christoph A."/>
            <person name="Burstein D."/>
            <person name="Anantharaman K."/>
            <person name="Lane K.R."/>
            <person name="Thomas B.C."/>
            <person name="Pan C."/>
            <person name="Northen T.R."/>
            <person name="Banfield J.F."/>
        </authorList>
    </citation>
    <scope>NUCLEOTIDE SEQUENCE [LARGE SCALE GENOMIC DNA]</scope>
    <source>
        <strain evidence="9">NP_7</strain>
    </source>
</reference>
<dbReference type="Proteomes" id="UP000320048">
    <property type="component" value="Unassembled WGS sequence"/>
</dbReference>
<evidence type="ECO:0000313" key="9">
    <source>
        <dbReference type="EMBL" id="TMI80701.1"/>
    </source>
</evidence>
<evidence type="ECO:0000256" key="2">
    <source>
        <dbReference type="ARBA" id="ARBA00022448"/>
    </source>
</evidence>
<dbReference type="InterPro" id="IPR025966">
    <property type="entry name" value="OppC_N"/>
</dbReference>
<feature type="transmembrane region" description="Helical" evidence="7">
    <location>
        <begin position="239"/>
        <end position="265"/>
    </location>
</feature>
<gene>
    <name evidence="9" type="ORF">E6H04_08200</name>
</gene>
<dbReference type="AlphaFoldDB" id="A0A537JAZ7"/>
<proteinExistence type="inferred from homology"/>
<evidence type="ECO:0000256" key="3">
    <source>
        <dbReference type="ARBA" id="ARBA00022475"/>
    </source>
</evidence>
<dbReference type="Gene3D" id="1.10.3720.10">
    <property type="entry name" value="MetI-like"/>
    <property type="match status" value="1"/>
</dbReference>
<comment type="similarity">
    <text evidence="7">Belongs to the binding-protein-dependent transport system permease family.</text>
</comment>
<dbReference type="Pfam" id="PF00528">
    <property type="entry name" value="BPD_transp_1"/>
    <property type="match status" value="1"/>
</dbReference>
<feature type="transmembrane region" description="Helical" evidence="7">
    <location>
        <begin position="115"/>
        <end position="135"/>
    </location>
</feature>
<dbReference type="GO" id="GO:0055085">
    <property type="term" value="P:transmembrane transport"/>
    <property type="evidence" value="ECO:0007669"/>
    <property type="project" value="InterPro"/>
</dbReference>
<keyword evidence="2 7" id="KW-0813">Transport</keyword>
<evidence type="ECO:0000256" key="6">
    <source>
        <dbReference type="ARBA" id="ARBA00023136"/>
    </source>
</evidence>
<protein>
    <submittedName>
        <fullName evidence="9">ABC transporter permease</fullName>
    </submittedName>
</protein>
<dbReference type="EMBL" id="VBAO01000203">
    <property type="protein sequence ID" value="TMI80701.1"/>
    <property type="molecule type" value="Genomic_DNA"/>
</dbReference>
<dbReference type="SUPFAM" id="SSF161098">
    <property type="entry name" value="MetI-like"/>
    <property type="match status" value="1"/>
</dbReference>
<dbReference type="PROSITE" id="PS50928">
    <property type="entry name" value="ABC_TM1"/>
    <property type="match status" value="1"/>
</dbReference>
<name>A0A537JAZ7_9BACT</name>
<comment type="subcellular location">
    <subcellularLocation>
        <location evidence="1 7">Cell membrane</location>
        <topology evidence="1 7">Multi-pass membrane protein</topology>
    </subcellularLocation>
</comment>
<feature type="transmembrane region" description="Helical" evidence="7">
    <location>
        <begin position="197"/>
        <end position="219"/>
    </location>
</feature>
<dbReference type="PANTHER" id="PTHR43386:SF25">
    <property type="entry name" value="PEPTIDE ABC TRANSPORTER PERMEASE PROTEIN"/>
    <property type="match status" value="1"/>
</dbReference>
<feature type="domain" description="ABC transmembrane type-1" evidence="8">
    <location>
        <begin position="76"/>
        <end position="265"/>
    </location>
</feature>
<evidence type="ECO:0000259" key="8">
    <source>
        <dbReference type="PROSITE" id="PS50928"/>
    </source>
</evidence>
<evidence type="ECO:0000256" key="1">
    <source>
        <dbReference type="ARBA" id="ARBA00004651"/>
    </source>
</evidence>
<keyword evidence="6 7" id="KW-0472">Membrane</keyword>
<evidence type="ECO:0000256" key="5">
    <source>
        <dbReference type="ARBA" id="ARBA00022989"/>
    </source>
</evidence>
<comment type="caution">
    <text evidence="9">The sequence shown here is derived from an EMBL/GenBank/DDBJ whole genome shotgun (WGS) entry which is preliminary data.</text>
</comment>
<dbReference type="GO" id="GO:0005886">
    <property type="term" value="C:plasma membrane"/>
    <property type="evidence" value="ECO:0007669"/>
    <property type="project" value="UniProtKB-SubCell"/>
</dbReference>
<keyword evidence="5 7" id="KW-1133">Transmembrane helix</keyword>
<evidence type="ECO:0000313" key="10">
    <source>
        <dbReference type="Proteomes" id="UP000320048"/>
    </source>
</evidence>
<organism evidence="9 10">
    <name type="scientific">Candidatus Segetimicrobium genomatis</name>
    <dbReference type="NCBI Taxonomy" id="2569760"/>
    <lineage>
        <taxon>Bacteria</taxon>
        <taxon>Bacillati</taxon>
        <taxon>Candidatus Sysuimicrobiota</taxon>
        <taxon>Candidatus Sysuimicrobiia</taxon>
        <taxon>Candidatus Sysuimicrobiales</taxon>
        <taxon>Candidatus Segetimicrobiaceae</taxon>
        <taxon>Candidatus Segetimicrobium</taxon>
    </lineage>
</organism>
<dbReference type="Pfam" id="PF12911">
    <property type="entry name" value="OppC_N"/>
    <property type="match status" value="1"/>
</dbReference>
<keyword evidence="4 7" id="KW-0812">Transmembrane</keyword>
<dbReference type="InterPro" id="IPR035906">
    <property type="entry name" value="MetI-like_sf"/>
</dbReference>
<accession>A0A537JAZ7</accession>
<dbReference type="CDD" id="cd06261">
    <property type="entry name" value="TM_PBP2"/>
    <property type="match status" value="1"/>
</dbReference>
<dbReference type="PANTHER" id="PTHR43386">
    <property type="entry name" value="OLIGOPEPTIDE TRANSPORT SYSTEM PERMEASE PROTEIN APPC"/>
    <property type="match status" value="1"/>
</dbReference>
<dbReference type="InterPro" id="IPR050366">
    <property type="entry name" value="BP-dependent_transpt_permease"/>
</dbReference>